<evidence type="ECO:0000313" key="2">
    <source>
        <dbReference type="EMBL" id="PIK44030.1"/>
    </source>
</evidence>
<gene>
    <name evidence="2" type="ORF">BSL78_19116</name>
</gene>
<dbReference type="InterPro" id="IPR036179">
    <property type="entry name" value="Ig-like_dom_sf"/>
</dbReference>
<protein>
    <recommendedName>
        <fullName evidence="1">Immunoglobulin-like beta-sandwich domain-containing protein</fullName>
    </recommendedName>
</protein>
<dbReference type="EMBL" id="MRZV01000806">
    <property type="protein sequence ID" value="PIK44030.1"/>
    <property type="molecule type" value="Genomic_DNA"/>
</dbReference>
<dbReference type="Gene3D" id="2.60.40.10">
    <property type="entry name" value="Immunoglobulins"/>
    <property type="match status" value="1"/>
</dbReference>
<comment type="caution">
    <text evidence="2">The sequence shown here is derived from an EMBL/GenBank/DDBJ whole genome shotgun (WGS) entry which is preliminary data.</text>
</comment>
<dbReference type="InterPro" id="IPR013151">
    <property type="entry name" value="Immunoglobulin_dom"/>
</dbReference>
<dbReference type="Proteomes" id="UP000230750">
    <property type="component" value="Unassembled WGS sequence"/>
</dbReference>
<dbReference type="Pfam" id="PF00047">
    <property type="entry name" value="ig"/>
    <property type="match status" value="1"/>
</dbReference>
<name>A0A2G8K7N3_STIJA</name>
<organism evidence="2 3">
    <name type="scientific">Stichopus japonicus</name>
    <name type="common">Sea cucumber</name>
    <dbReference type="NCBI Taxonomy" id="307972"/>
    <lineage>
        <taxon>Eukaryota</taxon>
        <taxon>Metazoa</taxon>
        <taxon>Echinodermata</taxon>
        <taxon>Eleutherozoa</taxon>
        <taxon>Echinozoa</taxon>
        <taxon>Holothuroidea</taxon>
        <taxon>Aspidochirotacea</taxon>
        <taxon>Aspidochirotida</taxon>
        <taxon>Stichopodidae</taxon>
        <taxon>Apostichopus</taxon>
    </lineage>
</organism>
<feature type="domain" description="Immunoglobulin-like beta-sandwich" evidence="1">
    <location>
        <begin position="4"/>
        <end position="61"/>
    </location>
</feature>
<evidence type="ECO:0000313" key="3">
    <source>
        <dbReference type="Proteomes" id="UP000230750"/>
    </source>
</evidence>
<dbReference type="SUPFAM" id="SSF48726">
    <property type="entry name" value="Immunoglobulin"/>
    <property type="match status" value="1"/>
</dbReference>
<reference evidence="2 3" key="1">
    <citation type="journal article" date="2017" name="PLoS Biol.">
        <title>The sea cucumber genome provides insights into morphological evolution and visceral regeneration.</title>
        <authorList>
            <person name="Zhang X."/>
            <person name="Sun L."/>
            <person name="Yuan J."/>
            <person name="Sun Y."/>
            <person name="Gao Y."/>
            <person name="Zhang L."/>
            <person name="Li S."/>
            <person name="Dai H."/>
            <person name="Hamel J.F."/>
            <person name="Liu C."/>
            <person name="Yu Y."/>
            <person name="Liu S."/>
            <person name="Lin W."/>
            <person name="Guo K."/>
            <person name="Jin S."/>
            <person name="Xu P."/>
            <person name="Storey K.B."/>
            <person name="Huan P."/>
            <person name="Zhang T."/>
            <person name="Zhou Y."/>
            <person name="Zhang J."/>
            <person name="Lin C."/>
            <person name="Li X."/>
            <person name="Xing L."/>
            <person name="Huo D."/>
            <person name="Sun M."/>
            <person name="Wang L."/>
            <person name="Mercier A."/>
            <person name="Li F."/>
            <person name="Yang H."/>
            <person name="Xiang J."/>
        </authorList>
    </citation>
    <scope>NUCLEOTIDE SEQUENCE [LARGE SCALE GENOMIC DNA]</scope>
    <source>
        <strain evidence="2">Shaxun</strain>
        <tissue evidence="2">Muscle</tissue>
    </source>
</reference>
<dbReference type="AlphaFoldDB" id="A0A2G8K7N3"/>
<proteinExistence type="predicted"/>
<dbReference type="InterPro" id="IPR013783">
    <property type="entry name" value="Ig-like_fold"/>
</dbReference>
<sequence length="195" mass="21880">MDEVTISCRNRFNGAQLSGDTRMRKDGEDTHGERSDDTSVFRLVIINPTAEDSGIYTCLSSGLSHSISVAFEETPVCSSPTTNPHVIALVGENNLPIASRVLFSEGERLAFLCEDDMTLVGANSIECIKDNGPDVPQHVVRDNLASSFDKQGLTERTFDHVQLFCLQLIDVRNHKYWVIQHSIYVLFLFILWKFI</sequence>
<evidence type="ECO:0000259" key="1">
    <source>
        <dbReference type="Pfam" id="PF00047"/>
    </source>
</evidence>
<keyword evidence="3" id="KW-1185">Reference proteome</keyword>
<accession>A0A2G8K7N3</accession>